<keyword evidence="10" id="KW-1185">Reference proteome</keyword>
<feature type="compositionally biased region" description="Polar residues" evidence="9">
    <location>
        <begin position="107"/>
        <end position="116"/>
    </location>
</feature>
<dbReference type="Proteomes" id="UP000192220">
    <property type="component" value="Unplaced"/>
</dbReference>
<evidence type="ECO:0000256" key="6">
    <source>
        <dbReference type="ARBA" id="ARBA00023288"/>
    </source>
</evidence>
<evidence type="ECO:0000256" key="2">
    <source>
        <dbReference type="ARBA" id="ARBA00022792"/>
    </source>
</evidence>
<dbReference type="PANTHER" id="PTHR21588">
    <property type="entry name" value="COILED-COIL-HELIX-COILED-COIL-HELIX DOMAIN CONTAINING 6"/>
    <property type="match status" value="1"/>
</dbReference>
<feature type="region of interest" description="Disordered" evidence="9">
    <location>
        <begin position="35"/>
        <end position="198"/>
    </location>
</feature>
<dbReference type="Pfam" id="PF05300">
    <property type="entry name" value="MIC19_MIC25"/>
    <property type="match status" value="1"/>
</dbReference>
<comment type="subcellular location">
    <subcellularLocation>
        <location evidence="7">Mitochondrion inner membrane</location>
        <topology evidence="7">Lipid-anchor</topology>
    </subcellularLocation>
</comment>
<dbReference type="RefSeq" id="XP_013872582.1">
    <property type="nucleotide sequence ID" value="XM_014017128.1"/>
</dbReference>
<evidence type="ECO:0000256" key="8">
    <source>
        <dbReference type="SAM" id="Coils"/>
    </source>
</evidence>
<evidence type="ECO:0000256" key="9">
    <source>
        <dbReference type="SAM" id="MobiDB-lite"/>
    </source>
</evidence>
<keyword evidence="6" id="KW-0449">Lipoprotein</keyword>
<reference evidence="11" key="1">
    <citation type="submission" date="2025-08" db="UniProtKB">
        <authorList>
            <consortium name="RefSeq"/>
        </authorList>
    </citation>
    <scope>IDENTIFICATION</scope>
    <source>
        <strain evidence="11">Quisiro</strain>
        <tissue evidence="11">Liver</tissue>
    </source>
</reference>
<protein>
    <submittedName>
        <fullName evidence="11">Formin-like protein 3</fullName>
    </submittedName>
</protein>
<dbReference type="AlphaFoldDB" id="A0A2I4BXX1"/>
<organism evidence="10 11">
    <name type="scientific">Austrofundulus limnaeus</name>
    <name type="common">Annual killifish</name>
    <dbReference type="NCBI Taxonomy" id="52670"/>
    <lineage>
        <taxon>Eukaryota</taxon>
        <taxon>Metazoa</taxon>
        <taxon>Chordata</taxon>
        <taxon>Craniata</taxon>
        <taxon>Vertebrata</taxon>
        <taxon>Euteleostomi</taxon>
        <taxon>Actinopterygii</taxon>
        <taxon>Neopterygii</taxon>
        <taxon>Teleostei</taxon>
        <taxon>Neoteleostei</taxon>
        <taxon>Acanthomorphata</taxon>
        <taxon>Ovalentaria</taxon>
        <taxon>Atherinomorphae</taxon>
        <taxon>Cyprinodontiformes</taxon>
        <taxon>Rivulidae</taxon>
        <taxon>Austrofundulus</taxon>
    </lineage>
</organism>
<dbReference type="STRING" id="52670.A0A2I4BXX1"/>
<keyword evidence="5" id="KW-1015">Disulfide bond</keyword>
<dbReference type="InterPro" id="IPR007964">
    <property type="entry name" value="MIC19/MIC25"/>
</dbReference>
<keyword evidence="3" id="KW-0496">Mitochondrion</keyword>
<feature type="compositionally biased region" description="Pro residues" evidence="9">
    <location>
        <begin position="64"/>
        <end position="94"/>
    </location>
</feature>
<dbReference type="GeneID" id="106523635"/>
<dbReference type="KEGG" id="alim:106523635"/>
<feature type="region of interest" description="Disordered" evidence="9">
    <location>
        <begin position="227"/>
        <end position="259"/>
    </location>
</feature>
<evidence type="ECO:0000313" key="11">
    <source>
        <dbReference type="RefSeq" id="XP_013872582.1"/>
    </source>
</evidence>
<dbReference type="InterPro" id="IPR052632">
    <property type="entry name" value="MICOS_subunit_Mic19"/>
</dbReference>
<keyword evidence="2" id="KW-0999">Mitochondrion inner membrane</keyword>
<keyword evidence="8" id="KW-0175">Coiled coil</keyword>
<evidence type="ECO:0000256" key="3">
    <source>
        <dbReference type="ARBA" id="ARBA00023128"/>
    </source>
</evidence>
<feature type="compositionally biased region" description="Pro residues" evidence="9">
    <location>
        <begin position="154"/>
        <end position="163"/>
    </location>
</feature>
<evidence type="ECO:0000256" key="4">
    <source>
        <dbReference type="ARBA" id="ARBA00023136"/>
    </source>
</evidence>
<evidence type="ECO:0000256" key="1">
    <source>
        <dbReference type="ARBA" id="ARBA00022707"/>
    </source>
</evidence>
<evidence type="ECO:0000256" key="7">
    <source>
        <dbReference type="ARBA" id="ARBA00034476"/>
    </source>
</evidence>
<feature type="region of interest" description="Disordered" evidence="9">
    <location>
        <begin position="1"/>
        <end position="20"/>
    </location>
</feature>
<feature type="coiled-coil region" evidence="8">
    <location>
        <begin position="288"/>
        <end position="327"/>
    </location>
</feature>
<name>A0A2I4BXX1_AUSLI</name>
<evidence type="ECO:0000313" key="10">
    <source>
        <dbReference type="Proteomes" id="UP000192220"/>
    </source>
</evidence>
<sequence length="460" mass="49445">MGGNSPSHFSKEEEGGGITFVKGILLSDRVINRMKRSSEVNSPHIPPEPQTAAPSAVPVQPGEHLPPPAAPPPPPPQETRPTPPPVKPAHPVKPIPLSLPVKFPSLPSASVESAEQTPPPAAVSESVPSPPGVKSDVSPSATTFEPAAESAASSPPPAEPVPSSPVDSAPAEALTEPVLSSVAEEDPPAVDSGTPPPLLLAAAADLDAAAPCWSEKLLVVPSDAAVNETSAEGPSITHLPPEDESPAGAAGPPPAAGQTEVTIQATGHQLKSSAALPVCPESVEEELRQKIKEELQRSLEEEMKQKRQKLQQQLEEVRLQAQVEQQVSRTLKAEPAEEEKMKTEDETLMVQLYWMELKAQQLEEREKQMKERDVIFKEHSAKREAKFSEFCRVSAENFQRGKEETQRRFARFNTQPVCGHLQAQVLKCYKENPGKTLTCSGIASAYMQCVDNAKKVHIKT</sequence>
<dbReference type="InParanoid" id="A0A2I4BXX1"/>
<dbReference type="PANTHER" id="PTHR21588:SF23">
    <property type="entry name" value="MICOS COMPLEX SUBUNIT MIC19 ISOFORM X1"/>
    <property type="match status" value="1"/>
</dbReference>
<keyword evidence="1" id="KW-0519">Myristate</keyword>
<keyword evidence="4" id="KW-0472">Membrane</keyword>
<gene>
    <name evidence="11" type="primary">LOC106523635</name>
</gene>
<accession>A0A2I4BXX1</accession>
<dbReference type="GO" id="GO:0007007">
    <property type="term" value="P:inner mitochondrial membrane organization"/>
    <property type="evidence" value="ECO:0007669"/>
    <property type="project" value="TreeGrafter"/>
</dbReference>
<evidence type="ECO:0000256" key="5">
    <source>
        <dbReference type="ARBA" id="ARBA00023157"/>
    </source>
</evidence>
<dbReference type="OrthoDB" id="9944291at2759"/>
<feature type="compositionally biased region" description="Low complexity" evidence="9">
    <location>
        <begin position="164"/>
        <end position="173"/>
    </location>
</feature>
<dbReference type="GO" id="GO:0061617">
    <property type="term" value="C:MICOS complex"/>
    <property type="evidence" value="ECO:0007669"/>
    <property type="project" value="InterPro"/>
</dbReference>
<proteinExistence type="predicted"/>